<sequence length="191" mass="20152">MAVHLARKRGDEVPEALLAIQEASGEANRELRSTLEVLREPAPEGHPAAGDRASLEHLDALVARTRLTGLSVSATVNGQRPKIPTAVDRTAYRIIQEALTNVTRHAGAGASATIRLDYGRDGFSVRVEDDGRAAAEEPHVPGTGLLGMRERVMALGGDVTVGPRPEGGFRVHAELPLRSAEQGSVSAEASS</sequence>
<dbReference type="SUPFAM" id="SSF55874">
    <property type="entry name" value="ATPase domain of HSP90 chaperone/DNA topoisomerase II/histidine kinase"/>
    <property type="match status" value="1"/>
</dbReference>
<dbReference type="AlphaFoldDB" id="A0A7W7REK9"/>
<dbReference type="Proteomes" id="UP000523007">
    <property type="component" value="Unassembled WGS sequence"/>
</dbReference>
<evidence type="ECO:0000313" key="8">
    <source>
        <dbReference type="Proteomes" id="UP000523007"/>
    </source>
</evidence>
<dbReference type="Pfam" id="PF02518">
    <property type="entry name" value="HATPase_c"/>
    <property type="match status" value="1"/>
</dbReference>
<comment type="catalytic activity">
    <reaction evidence="1">
        <text>ATP + protein L-histidine = ADP + protein N-phospho-L-histidine.</text>
        <dbReference type="EC" id="2.7.13.3"/>
    </reaction>
</comment>
<accession>A0A7W7REK9</accession>
<dbReference type="EC" id="2.7.13.3" evidence="2"/>
<evidence type="ECO:0000256" key="2">
    <source>
        <dbReference type="ARBA" id="ARBA00012438"/>
    </source>
</evidence>
<evidence type="ECO:0000256" key="5">
    <source>
        <dbReference type="ARBA" id="ARBA00023012"/>
    </source>
</evidence>
<evidence type="ECO:0000256" key="1">
    <source>
        <dbReference type="ARBA" id="ARBA00000085"/>
    </source>
</evidence>
<keyword evidence="8" id="KW-1185">Reference proteome</keyword>
<evidence type="ECO:0000256" key="3">
    <source>
        <dbReference type="ARBA" id="ARBA00022679"/>
    </source>
</evidence>
<dbReference type="EMBL" id="JACHJT010000001">
    <property type="protein sequence ID" value="MBB4930218.1"/>
    <property type="molecule type" value="Genomic_DNA"/>
</dbReference>
<dbReference type="Gene3D" id="3.30.565.10">
    <property type="entry name" value="Histidine kinase-like ATPase, C-terminal domain"/>
    <property type="match status" value="1"/>
</dbReference>
<keyword evidence="3" id="KW-0808">Transferase</keyword>
<dbReference type="PANTHER" id="PTHR24421">
    <property type="entry name" value="NITRATE/NITRITE SENSOR PROTEIN NARX-RELATED"/>
    <property type="match status" value="1"/>
</dbReference>
<proteinExistence type="predicted"/>
<protein>
    <recommendedName>
        <fullName evidence="2">histidine kinase</fullName>
        <ecNumber evidence="2">2.7.13.3</ecNumber>
    </recommendedName>
</protein>
<gene>
    <name evidence="7" type="ORF">F4561_001038</name>
</gene>
<dbReference type="InterPro" id="IPR003594">
    <property type="entry name" value="HATPase_dom"/>
</dbReference>
<dbReference type="CDD" id="cd16917">
    <property type="entry name" value="HATPase_UhpB-NarQ-NarX-like"/>
    <property type="match status" value="1"/>
</dbReference>
<dbReference type="GO" id="GO:0004673">
    <property type="term" value="F:protein histidine kinase activity"/>
    <property type="evidence" value="ECO:0007669"/>
    <property type="project" value="UniProtKB-EC"/>
</dbReference>
<evidence type="ECO:0000313" key="7">
    <source>
        <dbReference type="EMBL" id="MBB4930218.1"/>
    </source>
</evidence>
<dbReference type="InterPro" id="IPR050482">
    <property type="entry name" value="Sensor_HK_TwoCompSys"/>
</dbReference>
<feature type="domain" description="Histidine kinase/HSP90-like ATPase" evidence="6">
    <location>
        <begin position="89"/>
        <end position="178"/>
    </location>
</feature>
<keyword evidence="5" id="KW-0902">Two-component regulatory system</keyword>
<evidence type="ECO:0000259" key="6">
    <source>
        <dbReference type="Pfam" id="PF02518"/>
    </source>
</evidence>
<dbReference type="InterPro" id="IPR036890">
    <property type="entry name" value="HATPase_C_sf"/>
</dbReference>
<comment type="caution">
    <text evidence="7">The sequence shown here is derived from an EMBL/GenBank/DDBJ whole genome shotgun (WGS) entry which is preliminary data.</text>
</comment>
<keyword evidence="4 7" id="KW-0418">Kinase</keyword>
<reference evidence="7 8" key="1">
    <citation type="submission" date="2020-08" db="EMBL/GenBank/DDBJ databases">
        <title>Sequencing the genomes of 1000 actinobacteria strains.</title>
        <authorList>
            <person name="Klenk H.-P."/>
        </authorList>
    </citation>
    <scope>NUCLEOTIDE SEQUENCE [LARGE SCALE GENOMIC DNA]</scope>
    <source>
        <strain evidence="7 8">DSM 102030</strain>
    </source>
</reference>
<dbReference type="GO" id="GO:0000160">
    <property type="term" value="P:phosphorelay signal transduction system"/>
    <property type="evidence" value="ECO:0007669"/>
    <property type="project" value="UniProtKB-KW"/>
</dbReference>
<dbReference type="PANTHER" id="PTHR24421:SF10">
    <property type="entry name" value="NITRATE_NITRITE SENSOR PROTEIN NARQ"/>
    <property type="match status" value="1"/>
</dbReference>
<organism evidence="7 8">
    <name type="scientific">Lipingzhangella halophila</name>
    <dbReference type="NCBI Taxonomy" id="1783352"/>
    <lineage>
        <taxon>Bacteria</taxon>
        <taxon>Bacillati</taxon>
        <taxon>Actinomycetota</taxon>
        <taxon>Actinomycetes</taxon>
        <taxon>Streptosporangiales</taxon>
        <taxon>Nocardiopsidaceae</taxon>
        <taxon>Lipingzhangella</taxon>
    </lineage>
</organism>
<dbReference type="RefSeq" id="WP_312885152.1">
    <property type="nucleotide sequence ID" value="NZ_JACHJT010000001.1"/>
</dbReference>
<evidence type="ECO:0000256" key="4">
    <source>
        <dbReference type="ARBA" id="ARBA00022777"/>
    </source>
</evidence>
<name>A0A7W7REK9_9ACTN</name>